<protein>
    <recommendedName>
        <fullName evidence="4">Centromere protein O</fullName>
    </recommendedName>
</protein>
<evidence type="ECO:0000256" key="1">
    <source>
        <dbReference type="ARBA" id="ARBA00004123"/>
    </source>
</evidence>
<evidence type="ECO:0000256" key="6">
    <source>
        <dbReference type="ARBA" id="ARBA00023242"/>
    </source>
</evidence>
<evidence type="ECO:0000313" key="8">
    <source>
        <dbReference type="EMBL" id="NXL24708.1"/>
    </source>
</evidence>
<name>A0A7L0R652_SETKR</name>
<keyword evidence="5" id="KW-0158">Chromosome</keyword>
<dbReference type="GO" id="GO:0031511">
    <property type="term" value="C:Mis6-Sim4 complex"/>
    <property type="evidence" value="ECO:0007669"/>
    <property type="project" value="TreeGrafter"/>
</dbReference>
<dbReference type="InterPro" id="IPR018464">
    <property type="entry name" value="CENP-O"/>
</dbReference>
<proteinExistence type="inferred from homology"/>
<accession>A0A7L0R652</accession>
<organism evidence="8 9">
    <name type="scientific">Setophaga kirtlandii</name>
    <name type="common">Kirtland's warbler</name>
    <name type="synonym">Dendroica kirtlandii</name>
    <dbReference type="NCBI Taxonomy" id="298831"/>
    <lineage>
        <taxon>Eukaryota</taxon>
        <taxon>Metazoa</taxon>
        <taxon>Chordata</taxon>
        <taxon>Craniata</taxon>
        <taxon>Vertebrata</taxon>
        <taxon>Euteleostomi</taxon>
        <taxon>Archelosauria</taxon>
        <taxon>Archosauria</taxon>
        <taxon>Dinosauria</taxon>
        <taxon>Saurischia</taxon>
        <taxon>Theropoda</taxon>
        <taxon>Coelurosauria</taxon>
        <taxon>Aves</taxon>
        <taxon>Neognathae</taxon>
        <taxon>Neoaves</taxon>
        <taxon>Telluraves</taxon>
        <taxon>Australaves</taxon>
        <taxon>Passeriformes</taxon>
        <taxon>Passeroidea</taxon>
        <taxon>Parulidae</taxon>
        <taxon>Setophaga</taxon>
    </lineage>
</organism>
<comment type="caution">
    <text evidence="8">The sequence shown here is derived from an EMBL/GenBank/DDBJ whole genome shotgun (WGS) entry which is preliminary data.</text>
</comment>
<evidence type="ECO:0000313" key="9">
    <source>
        <dbReference type="Proteomes" id="UP000550059"/>
    </source>
</evidence>
<reference evidence="8 9" key="1">
    <citation type="submission" date="2019-09" db="EMBL/GenBank/DDBJ databases">
        <title>Bird 10,000 Genomes (B10K) Project - Family phase.</title>
        <authorList>
            <person name="Zhang G."/>
        </authorList>
    </citation>
    <scope>NUCLEOTIDE SEQUENCE [LARGE SCALE GENOMIC DNA]</scope>
    <source>
        <strain evidence="8">B10K-DU-001-45</strain>
        <tissue evidence="8">Muscle</tissue>
    </source>
</reference>
<dbReference type="AlphaFoldDB" id="A0A7L0R652"/>
<evidence type="ECO:0000256" key="2">
    <source>
        <dbReference type="ARBA" id="ARBA00004584"/>
    </source>
</evidence>
<comment type="similarity">
    <text evidence="3">Belongs to the CENP-O/MCM21 family.</text>
</comment>
<sequence>RGFREFRELRELRIRRHSIPPFIPLQGLAREFLPGKLREFLARLSQHLNAFVARREQLRLLQVFPKIPQNSSQNSPKIPPKIPKFCPKF</sequence>
<dbReference type="EMBL" id="VXAS01020587">
    <property type="protein sequence ID" value="NXL24708.1"/>
    <property type="molecule type" value="Genomic_DNA"/>
</dbReference>
<evidence type="ECO:0000256" key="4">
    <source>
        <dbReference type="ARBA" id="ARBA00016395"/>
    </source>
</evidence>
<keyword evidence="7" id="KW-0137">Centromere</keyword>
<evidence type="ECO:0000256" key="5">
    <source>
        <dbReference type="ARBA" id="ARBA00022454"/>
    </source>
</evidence>
<dbReference type="PANTHER" id="PTHR14582:SF1">
    <property type="entry name" value="CENTROMERE PROTEIN O"/>
    <property type="match status" value="1"/>
</dbReference>
<keyword evidence="9" id="KW-1185">Reference proteome</keyword>
<feature type="non-terminal residue" evidence="8">
    <location>
        <position position="89"/>
    </location>
</feature>
<dbReference type="PANTHER" id="PTHR14582">
    <property type="entry name" value="INNER KINETOCHORE SUBUNIT MAL2"/>
    <property type="match status" value="1"/>
</dbReference>
<gene>
    <name evidence="8" type="primary">Cenpo</name>
    <name evidence="8" type="ORF">SETKIR_R15655</name>
</gene>
<evidence type="ECO:0000256" key="7">
    <source>
        <dbReference type="ARBA" id="ARBA00023328"/>
    </source>
</evidence>
<comment type="subcellular location">
    <subcellularLocation>
        <location evidence="2">Chromosome</location>
        <location evidence="2">Centromere</location>
    </subcellularLocation>
    <subcellularLocation>
        <location evidence="1">Nucleus</location>
    </subcellularLocation>
</comment>
<dbReference type="Pfam" id="PF09496">
    <property type="entry name" value="CENP-O"/>
    <property type="match status" value="1"/>
</dbReference>
<evidence type="ECO:0000256" key="3">
    <source>
        <dbReference type="ARBA" id="ARBA00007321"/>
    </source>
</evidence>
<dbReference type="GO" id="GO:0005634">
    <property type="term" value="C:nucleus"/>
    <property type="evidence" value="ECO:0007669"/>
    <property type="project" value="UniProtKB-SubCell"/>
</dbReference>
<dbReference type="Proteomes" id="UP000550059">
    <property type="component" value="Unassembled WGS sequence"/>
</dbReference>
<feature type="non-terminal residue" evidence="8">
    <location>
        <position position="1"/>
    </location>
</feature>
<keyword evidence="6" id="KW-0539">Nucleus</keyword>